<gene>
    <name evidence="1" type="primary">59</name>
    <name evidence="1" type="ORF">SEA_ABBA_59</name>
</gene>
<sequence>MTTEDRIGGLMLTAVLMRKLGVTEIAITDFDARTALSNGEEITAHRDVMRQQTVIKIKPGQLTGELVTDPEAAQATQSSTTLIAFSHR</sequence>
<keyword evidence="2" id="KW-1185">Reference proteome</keyword>
<organism evidence="1 2">
    <name type="scientific">Arthrobacter phage Abba</name>
    <dbReference type="NCBI Taxonomy" id="2713256"/>
    <lineage>
        <taxon>Viruses</taxon>
        <taxon>Duplodnaviria</taxon>
        <taxon>Heunggongvirae</taxon>
        <taxon>Uroviricota</taxon>
        <taxon>Caudoviricetes</taxon>
        <taxon>Berryhillviridae</taxon>
        <taxon>Ayohtrevirus</taxon>
        <taxon>Ayohtrevirus abba</taxon>
    </lineage>
</organism>
<dbReference type="RefSeq" id="YP_009887325.1">
    <property type="nucleotide sequence ID" value="NC_049498.1"/>
</dbReference>
<evidence type="ECO:0000313" key="2">
    <source>
        <dbReference type="Proteomes" id="UP000500909"/>
    </source>
</evidence>
<dbReference type="KEGG" id="vg:55816780"/>
<accession>A0A6G8R355</accession>
<name>A0A6G8R355_9CAUD</name>
<protein>
    <submittedName>
        <fullName evidence="1">Uncharacterized protein</fullName>
    </submittedName>
</protein>
<evidence type="ECO:0000313" key="1">
    <source>
        <dbReference type="EMBL" id="QIN94388.1"/>
    </source>
</evidence>
<dbReference type="EMBL" id="MT024868">
    <property type="protein sequence ID" value="QIN94388.1"/>
    <property type="molecule type" value="Genomic_DNA"/>
</dbReference>
<dbReference type="Proteomes" id="UP000500909">
    <property type="component" value="Segment"/>
</dbReference>
<proteinExistence type="predicted"/>
<reference evidence="1 2" key="1">
    <citation type="submission" date="2020-02" db="EMBL/GenBank/DDBJ databases">
        <authorList>
            <person name="Bojorquez D.A."/>
            <person name="Alcantara J.K.D.L."/>
            <person name="Arambulo J.M.L."/>
            <person name="Budzinski C.A."/>
            <person name="Campbell G.A."/>
            <person name="Dosanjh M.K."/>
            <person name="Gallardo M.A."/>
            <person name="Huang C."/>
            <person name="Nguyen N."/>
            <person name="Yee O.M."/>
            <person name="Ngo R.T."/>
            <person name="Kapinos A."/>
            <person name="Freise A.C."/>
            <person name="Reddi K."/>
            <person name="Moberg-Parker J."/>
            <person name="Garlena R.A."/>
            <person name="Russell D.A."/>
            <person name="Pope W.H."/>
            <person name="Jacobs-Sera D."/>
            <person name="Hatfull G.F."/>
        </authorList>
    </citation>
    <scope>NUCLEOTIDE SEQUENCE [LARGE SCALE GENOMIC DNA]</scope>
</reference>
<dbReference type="GeneID" id="55816780"/>